<organism evidence="3 4">
    <name type="scientific">Rhodococcus zopfii</name>
    <dbReference type="NCBI Taxonomy" id="43772"/>
    <lineage>
        <taxon>Bacteria</taxon>
        <taxon>Bacillati</taxon>
        <taxon>Actinomycetota</taxon>
        <taxon>Actinomycetes</taxon>
        <taxon>Mycobacteriales</taxon>
        <taxon>Nocardiaceae</taxon>
        <taxon>Rhodococcus</taxon>
    </lineage>
</organism>
<protein>
    <submittedName>
        <fullName evidence="3">Alpha/beta fold hydrolase</fullName>
    </submittedName>
</protein>
<dbReference type="PRINTS" id="PR00111">
    <property type="entry name" value="ABHYDROLASE"/>
</dbReference>
<evidence type="ECO:0000256" key="1">
    <source>
        <dbReference type="ARBA" id="ARBA00022801"/>
    </source>
</evidence>
<gene>
    <name evidence="3" type="ORF">F8M49_18780</name>
</gene>
<keyword evidence="4" id="KW-1185">Reference proteome</keyword>
<evidence type="ECO:0000313" key="3">
    <source>
        <dbReference type="EMBL" id="MDV2476859.1"/>
    </source>
</evidence>
<dbReference type="InterPro" id="IPR050266">
    <property type="entry name" value="AB_hydrolase_sf"/>
</dbReference>
<sequence>MYEFKTFWEAIADLPHRLEYVEVNGWRTRVLTVGGPGRPDEQTVVLLNGTTGHIEAFTQNIRALASKYRVVGYDYPGHGFTTLTDHDLEIPEYEEHLLALLDVLGIERAHLCGESLGGWIAIKFAAHHPERVRTLVLSAPGGRVTNAERVDRAQSVSRQAVTEPTYENVKERLQVVIHDPEKITDELVHIRQAVYSRDGFGDSMRHIAVLRQPETRFRNRVTDEDFAAIPVPALLVWTDHEPSGGPEVGRELAESIPDGELLLIENAAHWPQWEDPQTFNDAALDFLARKG</sequence>
<dbReference type="PANTHER" id="PTHR43798">
    <property type="entry name" value="MONOACYLGLYCEROL LIPASE"/>
    <property type="match status" value="1"/>
</dbReference>
<dbReference type="Proteomes" id="UP001275440">
    <property type="component" value="Unassembled WGS sequence"/>
</dbReference>
<dbReference type="PANTHER" id="PTHR43798:SF31">
    <property type="entry name" value="AB HYDROLASE SUPERFAMILY PROTEIN YCLE"/>
    <property type="match status" value="1"/>
</dbReference>
<dbReference type="PRINTS" id="PR00412">
    <property type="entry name" value="EPOXHYDRLASE"/>
</dbReference>
<dbReference type="InterPro" id="IPR029058">
    <property type="entry name" value="AB_hydrolase_fold"/>
</dbReference>
<dbReference type="InterPro" id="IPR000073">
    <property type="entry name" value="AB_hydrolase_1"/>
</dbReference>
<dbReference type="EMBL" id="WBMO01000001">
    <property type="protein sequence ID" value="MDV2476859.1"/>
    <property type="molecule type" value="Genomic_DNA"/>
</dbReference>
<accession>A0ABU3WS86</accession>
<keyword evidence="1 3" id="KW-0378">Hydrolase</keyword>
<evidence type="ECO:0000259" key="2">
    <source>
        <dbReference type="Pfam" id="PF00561"/>
    </source>
</evidence>
<feature type="domain" description="AB hydrolase-1" evidence="2">
    <location>
        <begin position="43"/>
        <end position="276"/>
    </location>
</feature>
<evidence type="ECO:0000313" key="4">
    <source>
        <dbReference type="Proteomes" id="UP001275440"/>
    </source>
</evidence>
<dbReference type="Gene3D" id="3.40.50.1820">
    <property type="entry name" value="alpha/beta hydrolase"/>
    <property type="match status" value="1"/>
</dbReference>
<dbReference type="SUPFAM" id="SSF53474">
    <property type="entry name" value="alpha/beta-Hydrolases"/>
    <property type="match status" value="1"/>
</dbReference>
<dbReference type="InterPro" id="IPR000639">
    <property type="entry name" value="Epox_hydrolase-like"/>
</dbReference>
<name>A0ABU3WS86_9NOCA</name>
<dbReference type="GO" id="GO:0016787">
    <property type="term" value="F:hydrolase activity"/>
    <property type="evidence" value="ECO:0007669"/>
    <property type="project" value="UniProtKB-KW"/>
</dbReference>
<proteinExistence type="predicted"/>
<reference evidence="3 4" key="1">
    <citation type="submission" date="2019-10" db="EMBL/GenBank/DDBJ databases">
        <title>Draft Genome Assembly of Rhodococcus zopfii DSM44189.</title>
        <authorList>
            <person name="Sutton J.M."/>
            <person name="Akob D.M."/>
            <person name="Bushman T.J."/>
        </authorList>
    </citation>
    <scope>NUCLEOTIDE SEQUENCE [LARGE SCALE GENOMIC DNA]</scope>
    <source>
        <strain evidence="3 4">DSM 44189</strain>
    </source>
</reference>
<comment type="caution">
    <text evidence="3">The sequence shown here is derived from an EMBL/GenBank/DDBJ whole genome shotgun (WGS) entry which is preliminary data.</text>
</comment>
<dbReference type="Pfam" id="PF00561">
    <property type="entry name" value="Abhydrolase_1"/>
    <property type="match status" value="1"/>
</dbReference>